<feature type="chain" id="PRO_5026720784" description="DUF4412 domain-containing protein" evidence="1">
    <location>
        <begin position="20"/>
        <end position="379"/>
    </location>
</feature>
<evidence type="ECO:0000256" key="1">
    <source>
        <dbReference type="SAM" id="SignalP"/>
    </source>
</evidence>
<reference evidence="2 3" key="1">
    <citation type="submission" date="2018-10" db="EMBL/GenBank/DDBJ databases">
        <authorList>
            <person name="Perry B.J."/>
            <person name="Sullivan J.T."/>
            <person name="Murphy R.J.T."/>
            <person name="Ramsay J.P."/>
            <person name="Ronson C.W."/>
        </authorList>
    </citation>
    <scope>NUCLEOTIDE SEQUENCE [LARGE SCALE GENOMIC DNA]</scope>
    <source>
        <strain evidence="2 3">R88b</strain>
    </source>
</reference>
<keyword evidence="1" id="KW-0732">Signal</keyword>
<evidence type="ECO:0000313" key="3">
    <source>
        <dbReference type="Proteomes" id="UP000503017"/>
    </source>
</evidence>
<evidence type="ECO:0000313" key="2">
    <source>
        <dbReference type="EMBL" id="QKD02838.1"/>
    </source>
</evidence>
<gene>
    <name evidence="2" type="ORF">EB235_16070</name>
</gene>
<dbReference type="Proteomes" id="UP000503017">
    <property type="component" value="Chromosome"/>
</dbReference>
<dbReference type="RefSeq" id="WP_027030054.1">
    <property type="nucleotide sequence ID" value="NZ_CP033367.1"/>
</dbReference>
<protein>
    <recommendedName>
        <fullName evidence="4">DUF4412 domain-containing protein</fullName>
    </recommendedName>
</protein>
<dbReference type="EMBL" id="CP033367">
    <property type="protein sequence ID" value="QKD02838.1"/>
    <property type="molecule type" value="Genomic_DNA"/>
</dbReference>
<accession>A0A6M7WSL8</accession>
<organism evidence="2 3">
    <name type="scientific">Mesorhizobium loti R88b</name>
    <dbReference type="NCBI Taxonomy" id="935548"/>
    <lineage>
        <taxon>Bacteria</taxon>
        <taxon>Pseudomonadati</taxon>
        <taxon>Pseudomonadota</taxon>
        <taxon>Alphaproteobacteria</taxon>
        <taxon>Hyphomicrobiales</taxon>
        <taxon>Phyllobacteriaceae</taxon>
        <taxon>Mesorhizobium</taxon>
    </lineage>
</organism>
<feature type="signal peptide" evidence="1">
    <location>
        <begin position="1"/>
        <end position="19"/>
    </location>
</feature>
<dbReference type="AlphaFoldDB" id="A0A6M7WSL8"/>
<evidence type="ECO:0008006" key="4">
    <source>
        <dbReference type="Google" id="ProtNLM"/>
    </source>
</evidence>
<name>A0A6M7WSL8_RHILI</name>
<proteinExistence type="predicted"/>
<sequence length="379" mass="41595">MMRLSIMAGLVLASSAVRAGGIPYASSADVPDYVATMTAEEMWGKSTGPQTRIVTQHGGWVRVDEQQATIYGNPAKQTSIVIRPHPEASYSSVLIYREIPASSLGVRGTSQTGQTELHAGETCTVRKLLRGDPDRMKNGPQWLSCLTADGIEIGAKVLGNGGSPEEQVTLVRLERRPVSTEEVSPPADLLDVAQWLHFDDKSAQDATAVEQSPDYALHMHSEDATRTVRRHSAWTYDERSYADGRRYLIIWNDQTGQQLSFNTLKGGAFEHLSMLQKYLPGQRIYFPNGRGLAGAPKSTGKNSSVMGEPCAWFDMTPNMADGSLHHCLTQDGIPLKIRTGGLGPSEEFVADEVQRRDLKAEEILPPADVLTRSNWDFPE</sequence>